<comment type="caution">
    <text evidence="1">The sequence shown here is derived from an EMBL/GenBank/DDBJ whole genome shotgun (WGS) entry which is preliminary data.</text>
</comment>
<accession>A0A3A8JP32</accession>
<evidence type="ECO:0000313" key="2">
    <source>
        <dbReference type="Proteomes" id="UP000268094"/>
    </source>
</evidence>
<sequence>MQVDRKDDGSGEVEIGTQYPLGQLARALQTSQEHPDADARARAQDKVRAWTEVFSGMLQGTLSVGSRVPVADVPAWATLEVAKGGFATGRLLAEGALQPHEQALLSRLQREDTGSARAALNAWYLGEEGLAELRRMLQTGGYRIQVPEEGALLVVAWLLDHDQAERARNLLDQLAPFFPRLRFYPVPAATPQADTAFVHVRDVEQTRGALARVRPRPELQRQWESARVWTPLYDRLVALWAGALREAPPGFHFDADFEPRARALLSNIDRALAEHTLCAWPRKPQLNFGRLHTVLKDALRARAPLLPGQARRVRGVLEAISQARGLPGSERLDALRTRQREQLERPSGVDFAREALRRMDGLPGDAGLDSLDALTAPVKGFAFPASIEHKLRLSLNAPVETLVEQRLIRSSETLARVVPQLSAQVRALGISQPSLRSLYSALYTAFRRRRSLLLLNLESQVKLEELPWVAAIDAYRKLGLAAETASRRTLEQLVRLTLTSFPEVLLPNKLLQEVRALLKGADLQVPVVDELAADIFMGAFTEKYLEAARQAEEQLAGTLYARYYDLPSALQVMNDTKRSSHGPRTSEAFAALCTARAKDGEGSAQWSVAANGRIIEQAQILTTHNLATLVEALDLRPVLEPHLEALALRCFTRACELLEARPPAYRSRLRNVKNAAYAWRHMLFFLSLRPEATHPAFLQDVETRLSQRRSDLAQRLAPAMLGLRHAVSGGQMKDAPPGARCFLGWTVKRHWVLGAAPG</sequence>
<organism evidence="1 2">
    <name type="scientific">Corallococcus terminator</name>
    <dbReference type="NCBI Taxonomy" id="2316733"/>
    <lineage>
        <taxon>Bacteria</taxon>
        <taxon>Pseudomonadati</taxon>
        <taxon>Myxococcota</taxon>
        <taxon>Myxococcia</taxon>
        <taxon>Myxococcales</taxon>
        <taxon>Cystobacterineae</taxon>
        <taxon>Myxococcaceae</taxon>
        <taxon>Corallococcus</taxon>
    </lineage>
</organism>
<dbReference type="AlphaFoldDB" id="A0A3A8JP32"/>
<reference evidence="2" key="1">
    <citation type="submission" date="2018-09" db="EMBL/GenBank/DDBJ databases">
        <authorList>
            <person name="Livingstone P.G."/>
            <person name="Whitworth D.E."/>
        </authorList>
    </citation>
    <scope>NUCLEOTIDE SEQUENCE [LARGE SCALE GENOMIC DNA]</scope>
    <source>
        <strain evidence="2">CA054A</strain>
    </source>
</reference>
<dbReference type="OrthoDB" id="5136203at2"/>
<protein>
    <submittedName>
        <fullName evidence="1">Uncharacterized protein</fullName>
    </submittedName>
</protein>
<dbReference type="EMBL" id="RAVZ01000002">
    <property type="protein sequence ID" value="RKG94114.1"/>
    <property type="molecule type" value="Genomic_DNA"/>
</dbReference>
<name>A0A3A8JP32_9BACT</name>
<dbReference type="Proteomes" id="UP000268094">
    <property type="component" value="Unassembled WGS sequence"/>
</dbReference>
<gene>
    <name evidence="1" type="ORF">D7V88_00615</name>
</gene>
<evidence type="ECO:0000313" key="1">
    <source>
        <dbReference type="EMBL" id="RKG94114.1"/>
    </source>
</evidence>
<keyword evidence="2" id="KW-1185">Reference proteome</keyword>
<proteinExistence type="predicted"/>